<dbReference type="AlphaFoldDB" id="A0A6N8JFC2"/>
<name>A0A6N8JFC2_9BACT</name>
<sequence length="59" mass="6460">MERSKKNMALLAAGAIIGSAAGVLFAPRKGAKTRKKILKTLQKKREDQCCAEKDAEEKQ</sequence>
<dbReference type="InterPro" id="IPR024623">
    <property type="entry name" value="YtxH"/>
</dbReference>
<protein>
    <submittedName>
        <fullName evidence="1">YtxH domain-containing protein</fullName>
    </submittedName>
</protein>
<organism evidence="1 2">
    <name type="scientific">Chitinophaga oryziterrae</name>
    <dbReference type="NCBI Taxonomy" id="1031224"/>
    <lineage>
        <taxon>Bacteria</taxon>
        <taxon>Pseudomonadati</taxon>
        <taxon>Bacteroidota</taxon>
        <taxon>Chitinophagia</taxon>
        <taxon>Chitinophagales</taxon>
        <taxon>Chitinophagaceae</taxon>
        <taxon>Chitinophaga</taxon>
    </lineage>
</organism>
<dbReference type="Proteomes" id="UP000468388">
    <property type="component" value="Unassembled WGS sequence"/>
</dbReference>
<dbReference type="RefSeq" id="WP_157301637.1">
    <property type="nucleotide sequence ID" value="NZ_BAAAZB010000004.1"/>
</dbReference>
<proteinExistence type="predicted"/>
<comment type="caution">
    <text evidence="1">The sequence shown here is derived from an EMBL/GenBank/DDBJ whole genome shotgun (WGS) entry which is preliminary data.</text>
</comment>
<gene>
    <name evidence="1" type="ORF">GO495_20695</name>
</gene>
<reference evidence="1 2" key="1">
    <citation type="submission" date="2019-12" db="EMBL/GenBank/DDBJ databases">
        <title>The draft genomic sequence of strain Chitinophaga oryziterrae JCM 16595.</title>
        <authorList>
            <person name="Zhang X."/>
        </authorList>
    </citation>
    <scope>NUCLEOTIDE SEQUENCE [LARGE SCALE GENOMIC DNA]</scope>
    <source>
        <strain evidence="1 2">JCM 16595</strain>
    </source>
</reference>
<dbReference type="Pfam" id="PF12732">
    <property type="entry name" value="YtxH"/>
    <property type="match status" value="1"/>
</dbReference>
<evidence type="ECO:0000313" key="2">
    <source>
        <dbReference type="Proteomes" id="UP000468388"/>
    </source>
</evidence>
<accession>A0A6N8JFC2</accession>
<evidence type="ECO:0000313" key="1">
    <source>
        <dbReference type="EMBL" id="MVT43028.1"/>
    </source>
</evidence>
<keyword evidence="2" id="KW-1185">Reference proteome</keyword>
<dbReference type="EMBL" id="WRXO01000006">
    <property type="protein sequence ID" value="MVT43028.1"/>
    <property type="molecule type" value="Genomic_DNA"/>
</dbReference>